<accession>Q4RPE5</accession>
<evidence type="ECO:0000313" key="3">
    <source>
        <dbReference type="EMBL" id="CAG09737.1"/>
    </source>
</evidence>
<gene>
    <name evidence="3" type="ORF">GSTENG00031149001</name>
</gene>
<dbReference type="OrthoDB" id="8824963at2759"/>
<keyword evidence="1" id="KW-0812">Transmembrane</keyword>
<dbReference type="SUPFAM" id="SSF49265">
    <property type="entry name" value="Fibronectin type III"/>
    <property type="match status" value="1"/>
</dbReference>
<feature type="chain" id="PRO_5004242476" evidence="2">
    <location>
        <begin position="28"/>
        <end position="252"/>
    </location>
</feature>
<dbReference type="Gene3D" id="2.60.40.10">
    <property type="entry name" value="Immunoglobulins"/>
    <property type="match status" value="1"/>
</dbReference>
<reference evidence="3" key="1">
    <citation type="journal article" date="2004" name="Nature">
        <title>Genome duplication in the teleost fish Tetraodon nigroviridis reveals the early vertebrate proto-karyotype.</title>
        <authorList>
            <person name="Jaillon O."/>
            <person name="Aury J.-M."/>
            <person name="Brunet F."/>
            <person name="Petit J.-L."/>
            <person name="Stange-Thomann N."/>
            <person name="Mauceli E."/>
            <person name="Bouneau L."/>
            <person name="Fischer C."/>
            <person name="Ozouf-Costaz C."/>
            <person name="Bernot A."/>
            <person name="Nicaud S."/>
            <person name="Jaffe D."/>
            <person name="Fisher S."/>
            <person name="Lutfalla G."/>
            <person name="Dossat C."/>
            <person name="Segurens B."/>
            <person name="Dasilva C."/>
            <person name="Salanoubat M."/>
            <person name="Levy M."/>
            <person name="Boudet N."/>
            <person name="Castellano S."/>
            <person name="Anthouard V."/>
            <person name="Jubin C."/>
            <person name="Castelli V."/>
            <person name="Katinka M."/>
            <person name="Vacherie B."/>
            <person name="Biemont C."/>
            <person name="Skalli Z."/>
            <person name="Cattolico L."/>
            <person name="Poulain J."/>
            <person name="De Berardinis V."/>
            <person name="Cruaud C."/>
            <person name="Duprat S."/>
            <person name="Brottier P."/>
            <person name="Coutanceau J.-P."/>
            <person name="Gouzy J."/>
            <person name="Parra G."/>
            <person name="Lardier G."/>
            <person name="Chapple C."/>
            <person name="McKernan K.J."/>
            <person name="McEwan P."/>
            <person name="Bosak S."/>
            <person name="Kellis M."/>
            <person name="Volff J.-N."/>
            <person name="Guigo R."/>
            <person name="Zody M.C."/>
            <person name="Mesirov J."/>
            <person name="Lindblad-Toh K."/>
            <person name="Birren B."/>
            <person name="Nusbaum C."/>
            <person name="Kahn D."/>
            <person name="Robinson-Rechavi M."/>
            <person name="Laudet V."/>
            <person name="Schachter V."/>
            <person name="Quetier F."/>
            <person name="Saurin W."/>
            <person name="Scarpelli C."/>
            <person name="Wincker P."/>
            <person name="Lander E.S."/>
            <person name="Weissenbach J."/>
            <person name="Roest Crollius H."/>
        </authorList>
    </citation>
    <scope>NUCLEOTIDE SEQUENCE [LARGE SCALE GENOMIC DNA]</scope>
</reference>
<dbReference type="InterPro" id="IPR013783">
    <property type="entry name" value="Ig-like_fold"/>
</dbReference>
<reference evidence="3" key="2">
    <citation type="submission" date="2004-02" db="EMBL/GenBank/DDBJ databases">
        <authorList>
            <consortium name="Genoscope"/>
            <consortium name="Whitehead Institute Centre for Genome Research"/>
        </authorList>
    </citation>
    <scope>NUCLEOTIDE SEQUENCE</scope>
</reference>
<dbReference type="AlphaFoldDB" id="Q4RPE5"/>
<organism evidence="3">
    <name type="scientific">Tetraodon nigroviridis</name>
    <name type="common">Spotted green pufferfish</name>
    <name type="synonym">Chelonodon nigroviridis</name>
    <dbReference type="NCBI Taxonomy" id="99883"/>
    <lineage>
        <taxon>Eukaryota</taxon>
        <taxon>Metazoa</taxon>
        <taxon>Chordata</taxon>
        <taxon>Craniata</taxon>
        <taxon>Vertebrata</taxon>
        <taxon>Euteleostomi</taxon>
        <taxon>Actinopterygii</taxon>
        <taxon>Neopterygii</taxon>
        <taxon>Teleostei</taxon>
        <taxon>Neoteleostei</taxon>
        <taxon>Acanthomorphata</taxon>
        <taxon>Eupercaria</taxon>
        <taxon>Tetraodontiformes</taxon>
        <taxon>Tetradontoidea</taxon>
        <taxon>Tetraodontidae</taxon>
        <taxon>Tetraodon</taxon>
    </lineage>
</organism>
<keyword evidence="2" id="KW-0732">Signal</keyword>
<protein>
    <submittedName>
        <fullName evidence="3">(spotted green pufferfish) hypothetical protein</fullName>
    </submittedName>
</protein>
<keyword evidence="1" id="KW-0472">Membrane</keyword>
<sequence length="252" mass="27460">MRSLHWNLLLLVLNASPLLHYIFPAQAASTSSPVTRRRIKVLTSNYEESTSPSPERPRSSHTTVLRGEPKFCPYDFCLEDQEPCLDVSERTGCLCPGVSRADVAPQAPRIHMLQPISDGIDQGKVKVHWCAPSSTVSRYRVVFQDSNRQPLEFQASLRSGAIGQLDPGEKVCVEAVNMAGHSVPTEFSCQRYDPPGSSDPRLLAGVIGGGLTLILLLIIVAVSLNKCKSCQKVKTDSADGLGNPSYNKEGML</sequence>
<dbReference type="KEGG" id="tng:GSTEN00031149G001"/>
<dbReference type="EMBL" id="CAAE01015008">
    <property type="protein sequence ID" value="CAG09737.1"/>
    <property type="molecule type" value="Genomic_DNA"/>
</dbReference>
<comment type="caution">
    <text evidence="3">The sequence shown here is derived from an EMBL/GenBank/DDBJ whole genome shotgun (WGS) entry which is preliminary data.</text>
</comment>
<evidence type="ECO:0000256" key="1">
    <source>
        <dbReference type="SAM" id="Phobius"/>
    </source>
</evidence>
<dbReference type="InterPro" id="IPR036116">
    <property type="entry name" value="FN3_sf"/>
</dbReference>
<feature type="signal peptide" evidence="2">
    <location>
        <begin position="1"/>
        <end position="27"/>
    </location>
</feature>
<feature type="transmembrane region" description="Helical" evidence="1">
    <location>
        <begin position="202"/>
        <end position="224"/>
    </location>
</feature>
<proteinExistence type="predicted"/>
<name>Q4RPE5_TETNG</name>
<evidence type="ECO:0000256" key="2">
    <source>
        <dbReference type="SAM" id="SignalP"/>
    </source>
</evidence>
<keyword evidence="1" id="KW-1133">Transmembrane helix</keyword>